<gene>
    <name evidence="1" type="ORF">FWILDA_LOCUS16480</name>
</gene>
<keyword evidence="2" id="KW-1185">Reference proteome</keyword>
<accession>A0A9W4T4N3</accession>
<organism evidence="1 2">
    <name type="scientific">Funneliformis geosporum</name>
    <dbReference type="NCBI Taxonomy" id="1117311"/>
    <lineage>
        <taxon>Eukaryota</taxon>
        <taxon>Fungi</taxon>
        <taxon>Fungi incertae sedis</taxon>
        <taxon>Mucoromycota</taxon>
        <taxon>Glomeromycotina</taxon>
        <taxon>Glomeromycetes</taxon>
        <taxon>Glomerales</taxon>
        <taxon>Glomeraceae</taxon>
        <taxon>Funneliformis</taxon>
    </lineage>
</organism>
<evidence type="ECO:0000313" key="1">
    <source>
        <dbReference type="EMBL" id="CAI2194247.1"/>
    </source>
</evidence>
<evidence type="ECO:0000313" key="2">
    <source>
        <dbReference type="Proteomes" id="UP001153678"/>
    </source>
</evidence>
<sequence>TIKLKVDQILTHQKLPNHRSNRRIVVSLYDQPEPVKYEFYIQEIFTYRNVYYSLKDMYLQFGNMLLSFRKLLKNSFLIGFVSFGANFDDFIKPVLEEIKRLEHGLIMQTIYGNAWIIGGISCIMADLSQGNDLYYRLSSN</sequence>
<dbReference type="Proteomes" id="UP001153678">
    <property type="component" value="Unassembled WGS sequence"/>
</dbReference>
<feature type="non-terminal residue" evidence="1">
    <location>
        <position position="140"/>
    </location>
</feature>
<name>A0A9W4T4N3_9GLOM</name>
<dbReference type="AlphaFoldDB" id="A0A9W4T4N3"/>
<comment type="caution">
    <text evidence="1">The sequence shown here is derived from an EMBL/GenBank/DDBJ whole genome shotgun (WGS) entry which is preliminary data.</text>
</comment>
<dbReference type="OrthoDB" id="2351769at2759"/>
<reference evidence="1" key="1">
    <citation type="submission" date="2022-08" db="EMBL/GenBank/DDBJ databases">
        <authorList>
            <person name="Kallberg Y."/>
            <person name="Tangrot J."/>
            <person name="Rosling A."/>
        </authorList>
    </citation>
    <scope>NUCLEOTIDE SEQUENCE</scope>
    <source>
        <strain evidence="1">Wild A</strain>
    </source>
</reference>
<protein>
    <submittedName>
        <fullName evidence="1">1388_t:CDS:1</fullName>
    </submittedName>
</protein>
<proteinExistence type="predicted"/>
<dbReference type="EMBL" id="CAMKVN010010622">
    <property type="protein sequence ID" value="CAI2194247.1"/>
    <property type="molecule type" value="Genomic_DNA"/>
</dbReference>